<gene>
    <name evidence="1" type="ORF">BATDEDRAFT_92779</name>
</gene>
<dbReference type="PANTHER" id="PTHR46862:SF3">
    <property type="entry name" value="OS07G0661900 PROTEIN"/>
    <property type="match status" value="1"/>
</dbReference>
<dbReference type="Proteomes" id="UP000007241">
    <property type="component" value="Unassembled WGS sequence"/>
</dbReference>
<protein>
    <recommendedName>
        <fullName evidence="3">Pentacotripeptide-repeat region of PRORP domain-containing protein</fullName>
    </recommendedName>
</protein>
<dbReference type="HOGENOM" id="CLU_792226_0_0_1"/>
<dbReference type="InParanoid" id="F4PEF2"/>
<evidence type="ECO:0000313" key="2">
    <source>
        <dbReference type="Proteomes" id="UP000007241"/>
    </source>
</evidence>
<name>F4PEF2_BATDJ</name>
<evidence type="ECO:0008006" key="3">
    <source>
        <dbReference type="Google" id="ProtNLM"/>
    </source>
</evidence>
<dbReference type="Gene3D" id="1.25.40.10">
    <property type="entry name" value="Tetratricopeptide repeat domain"/>
    <property type="match status" value="1"/>
</dbReference>
<dbReference type="EMBL" id="GL882897">
    <property type="protein sequence ID" value="EGF76360.1"/>
    <property type="molecule type" value="Genomic_DNA"/>
</dbReference>
<dbReference type="RefSeq" id="XP_006682998.1">
    <property type="nucleotide sequence ID" value="XM_006682935.1"/>
</dbReference>
<dbReference type="OrthoDB" id="185373at2759"/>
<dbReference type="InterPro" id="IPR011990">
    <property type="entry name" value="TPR-like_helical_dom_sf"/>
</dbReference>
<organism evidence="1 2">
    <name type="scientific">Batrachochytrium dendrobatidis (strain JAM81 / FGSC 10211)</name>
    <name type="common">Frog chytrid fungus</name>
    <dbReference type="NCBI Taxonomy" id="684364"/>
    <lineage>
        <taxon>Eukaryota</taxon>
        <taxon>Fungi</taxon>
        <taxon>Fungi incertae sedis</taxon>
        <taxon>Chytridiomycota</taxon>
        <taxon>Chytridiomycota incertae sedis</taxon>
        <taxon>Chytridiomycetes</taxon>
        <taxon>Rhizophydiales</taxon>
        <taxon>Rhizophydiales incertae sedis</taxon>
        <taxon>Batrachochytrium</taxon>
    </lineage>
</organism>
<dbReference type="GeneID" id="18244758"/>
<dbReference type="AlphaFoldDB" id="F4PEF2"/>
<evidence type="ECO:0000313" key="1">
    <source>
        <dbReference type="EMBL" id="EGF76360.1"/>
    </source>
</evidence>
<reference evidence="1 2" key="1">
    <citation type="submission" date="2009-12" db="EMBL/GenBank/DDBJ databases">
        <title>The draft genome of Batrachochytrium dendrobatidis.</title>
        <authorList>
            <consortium name="US DOE Joint Genome Institute (JGI-PGF)"/>
            <person name="Kuo A."/>
            <person name="Salamov A."/>
            <person name="Schmutz J."/>
            <person name="Lucas S."/>
            <person name="Pitluck S."/>
            <person name="Rosenblum E."/>
            <person name="Stajich J."/>
            <person name="Eisen M."/>
            <person name="Grigoriev I.V."/>
        </authorList>
    </citation>
    <scope>NUCLEOTIDE SEQUENCE [LARGE SCALE GENOMIC DNA]</scope>
    <source>
        <strain evidence="2">JAM81 / FGSC 10211</strain>
    </source>
</reference>
<proteinExistence type="predicted"/>
<keyword evidence="2" id="KW-1185">Reference proteome</keyword>
<sequence length="350" mass="40290">MLACENIRDRMRILGLNHSTVPIISHLVYGYSLFGNKELASIHACRLQQLTGPDSPRPYYFIMRAHFNHAYSIQLVQTYHDMQSKGIRPDSHVLGILCNYFAKQGELTKFWQHYHMYQKLNIPKHISIYNLALAIQNQNGDYLKTETLFKKMVAKGIAINRPTFDERFIAWVGSRKRTLIWREYAHMLSNGILRKKSNLSFCKYLGKIKSVPHIQYFIEQATANQINVLDFLPALVSGYAGLGDVISTRRLIIYANRYLTTNKVSMHGHEWVLKAYCIAMDLDGATKYLTRSGIELKMFDLASLYLLFKLAVEQCGPTSSKVEFVAGMIQSVYKHVSLDKLLQEYKITKC</sequence>
<accession>F4PEF2</accession>
<dbReference type="PANTHER" id="PTHR46862">
    <property type="entry name" value="OS07G0661900 PROTEIN"/>
    <property type="match status" value="1"/>
</dbReference>
<dbReference type="STRING" id="684364.F4PEF2"/>